<feature type="transmembrane region" description="Helical" evidence="1">
    <location>
        <begin position="51"/>
        <end position="70"/>
    </location>
</feature>
<accession>A0A7D6VHA4</accession>
<sequence length="76" mass="8606">MSSPEKPSLLSRVTPTQWIALALTVLAVLFIAANRKRVSIEFLLFDISSPLWLILLAMFVIGWLAGVLTARRRRNR</sequence>
<keyword evidence="1" id="KW-0812">Transmembrane</keyword>
<proteinExistence type="predicted"/>
<keyword evidence="1" id="KW-1133">Transmembrane helix</keyword>
<evidence type="ECO:0000256" key="1">
    <source>
        <dbReference type="SAM" id="Phobius"/>
    </source>
</evidence>
<reference evidence="2 3" key="1">
    <citation type="submission" date="2020-07" db="EMBL/GenBank/DDBJ databases">
        <authorList>
            <person name="Zhuang K."/>
            <person name="Ran Y."/>
        </authorList>
    </citation>
    <scope>NUCLEOTIDE SEQUENCE [LARGE SCALE GENOMIC DNA]</scope>
    <source>
        <strain evidence="2 3">WCH-YHL-001</strain>
    </source>
</reference>
<dbReference type="Proteomes" id="UP000515512">
    <property type="component" value="Chromosome"/>
</dbReference>
<evidence type="ECO:0000313" key="2">
    <source>
        <dbReference type="EMBL" id="QLY30056.1"/>
    </source>
</evidence>
<dbReference type="RefSeq" id="WP_181581255.1">
    <property type="nucleotide sequence ID" value="NZ_CP059399.1"/>
</dbReference>
<dbReference type="EMBL" id="CP059399">
    <property type="protein sequence ID" value="QLY30056.1"/>
    <property type="molecule type" value="Genomic_DNA"/>
</dbReference>
<dbReference type="KEGG" id="nhu:H0264_33535"/>
<name>A0A7D6VHA4_9NOCA</name>
<keyword evidence="1" id="KW-0472">Membrane</keyword>
<gene>
    <name evidence="2" type="ORF">H0264_33535</name>
</gene>
<protein>
    <submittedName>
        <fullName evidence="2">DUF1049 domain-containing protein</fullName>
    </submittedName>
</protein>
<dbReference type="AlphaFoldDB" id="A0A7D6VHA4"/>
<keyword evidence="3" id="KW-1185">Reference proteome</keyword>
<evidence type="ECO:0000313" key="3">
    <source>
        <dbReference type="Proteomes" id="UP000515512"/>
    </source>
</evidence>
<organism evidence="2 3">
    <name type="scientific">Nocardia huaxiensis</name>
    <dbReference type="NCBI Taxonomy" id="2755382"/>
    <lineage>
        <taxon>Bacteria</taxon>
        <taxon>Bacillati</taxon>
        <taxon>Actinomycetota</taxon>
        <taxon>Actinomycetes</taxon>
        <taxon>Mycobacteriales</taxon>
        <taxon>Nocardiaceae</taxon>
        <taxon>Nocardia</taxon>
    </lineage>
</organism>